<dbReference type="RefSeq" id="WP_340529686.1">
    <property type="nucleotide sequence ID" value="NZ_FMSH01000484.1"/>
</dbReference>
<dbReference type="Pfam" id="PF03592">
    <property type="entry name" value="Terminase_2"/>
    <property type="match status" value="1"/>
</dbReference>
<dbReference type="InterPro" id="IPR005335">
    <property type="entry name" value="Terminase_ssu"/>
</dbReference>
<reference evidence="3" key="1">
    <citation type="submission" date="2016-09" db="EMBL/GenBank/DDBJ databases">
        <authorList>
            <person name="Capua I."/>
            <person name="De Benedictis P."/>
            <person name="Joannis T."/>
            <person name="Lombin L.H."/>
            <person name="Cattoli G."/>
        </authorList>
    </citation>
    <scope>NUCLEOTIDE SEQUENCE</scope>
    <source>
        <strain evidence="3">B9</strain>
    </source>
</reference>
<dbReference type="InterPro" id="IPR052404">
    <property type="entry name" value="SPP1-like_terminase"/>
</dbReference>
<accession>A0A1K0J1N1</accession>
<evidence type="ECO:0000256" key="1">
    <source>
        <dbReference type="ARBA" id="ARBA00022612"/>
    </source>
</evidence>
<keyword evidence="2" id="KW-0231">Viral genome packaging</keyword>
<dbReference type="PANTHER" id="PTHR41328">
    <property type="entry name" value="TERMINASE SMALL SUBUNIT-RELATED"/>
    <property type="match status" value="1"/>
</dbReference>
<dbReference type="EMBL" id="FMSH01000484">
    <property type="protein sequence ID" value="SCU95527.1"/>
    <property type="molecule type" value="Genomic_DNA"/>
</dbReference>
<proteinExistence type="predicted"/>
<dbReference type="GO" id="GO:0051276">
    <property type="term" value="P:chromosome organization"/>
    <property type="evidence" value="ECO:0007669"/>
    <property type="project" value="InterPro"/>
</dbReference>
<sequence>MRKLSPKQQRFVEEYLIDLNATQAAIRAGYSQKTARQIGEQLLRKPEVQKRIAEAQKARSERTEVDVDYVLRRMVEIDQMDVLDILTDQMEVKPVSEWPHVWRQYLSGFDLAEMFEGTGEDRVLAGILKKIRWPDKVKNLELIGRHLGMFKEKVELTGKNGGPIQNVSMSTDDFRKIARSLLDEI</sequence>
<dbReference type="AlphaFoldDB" id="A0A1K0J1N1"/>
<keyword evidence="1" id="KW-1188">Viral release from host cell</keyword>
<dbReference type="Gene3D" id="1.10.10.1400">
    <property type="entry name" value="Terminase, small subunit, N-terminal DNA-binding domain, HTH motif"/>
    <property type="match status" value="1"/>
</dbReference>
<protein>
    <submittedName>
        <fullName evidence="3">Bacteriophage terminase small subunit</fullName>
    </submittedName>
</protein>
<gene>
    <name evidence="3" type="primary">xtmA</name>
    <name evidence="3" type="ORF">CNECB9_5340006</name>
</gene>
<name>A0A1K0J1N1_CUPNE</name>
<dbReference type="PANTHER" id="PTHR41328:SF2">
    <property type="entry name" value="TERMINASE SMALL SUBUNIT"/>
    <property type="match status" value="1"/>
</dbReference>
<dbReference type="InterPro" id="IPR038713">
    <property type="entry name" value="Terminase_Gp1_N_sf"/>
</dbReference>
<evidence type="ECO:0000313" key="3">
    <source>
        <dbReference type="EMBL" id="SCU95527.1"/>
    </source>
</evidence>
<organism evidence="3">
    <name type="scientific">Cupriavidus necator</name>
    <name type="common">Alcaligenes eutrophus</name>
    <name type="synonym">Ralstonia eutropha</name>
    <dbReference type="NCBI Taxonomy" id="106590"/>
    <lineage>
        <taxon>Bacteria</taxon>
        <taxon>Pseudomonadati</taxon>
        <taxon>Pseudomonadota</taxon>
        <taxon>Betaproteobacteria</taxon>
        <taxon>Burkholderiales</taxon>
        <taxon>Burkholderiaceae</taxon>
        <taxon>Cupriavidus</taxon>
    </lineage>
</organism>
<evidence type="ECO:0000256" key="2">
    <source>
        <dbReference type="ARBA" id="ARBA00023219"/>
    </source>
</evidence>